<keyword evidence="2" id="KW-0472">Membrane</keyword>
<protein>
    <recommendedName>
        <fullName evidence="3">DUF7719 domain-containing protein</fullName>
    </recommendedName>
</protein>
<accession>A0A401GAE5</accession>
<evidence type="ECO:0000313" key="4">
    <source>
        <dbReference type="EMBL" id="GBE79138.1"/>
    </source>
</evidence>
<feature type="transmembrane region" description="Helical" evidence="2">
    <location>
        <begin position="107"/>
        <end position="127"/>
    </location>
</feature>
<dbReference type="EMBL" id="BFAD01000002">
    <property type="protein sequence ID" value="GBE79138.1"/>
    <property type="molecule type" value="Genomic_DNA"/>
</dbReference>
<feature type="domain" description="DUF7719" evidence="3">
    <location>
        <begin position="138"/>
        <end position="205"/>
    </location>
</feature>
<keyword evidence="2" id="KW-0812">Transmembrane</keyword>
<sequence length="208" mass="24115">MTKSRASKSESKLTSGNLPSSEPAAEISEEDQQRIITESGILNRLRVREDEDESVIRRRQQDEDEDEDRLPLAEEVFNATLLIIPMASLLFLMEILVHWQYGRKPTYRALAERMLSGIPILSIFVFYTNRYKQHRRLQLLLFILSMVVGTRLIWLINRASWRVVMRQCPPLATLWVYCVLQLELAPATLGLIVVGAWVWAKDMKIFNV</sequence>
<dbReference type="Pfam" id="PF24841">
    <property type="entry name" value="DUF7719"/>
    <property type="match status" value="1"/>
</dbReference>
<evidence type="ECO:0000259" key="3">
    <source>
        <dbReference type="Pfam" id="PF24841"/>
    </source>
</evidence>
<reference evidence="4 5" key="1">
    <citation type="journal article" date="2018" name="Sci. Rep.">
        <title>Genome sequence of the cauliflower mushroom Sparassis crispa (Hanabiratake) and its association with beneficial usage.</title>
        <authorList>
            <person name="Kiyama R."/>
            <person name="Furutani Y."/>
            <person name="Kawaguchi K."/>
            <person name="Nakanishi T."/>
        </authorList>
    </citation>
    <scope>NUCLEOTIDE SEQUENCE [LARGE SCALE GENOMIC DNA]</scope>
</reference>
<dbReference type="OrthoDB" id="5597489at2759"/>
<dbReference type="InParanoid" id="A0A401GAE5"/>
<gene>
    <name evidence="4" type="ORF">SCP_0203350</name>
</gene>
<dbReference type="GeneID" id="38776055"/>
<comment type="caution">
    <text evidence="4">The sequence shown here is derived from an EMBL/GenBank/DDBJ whole genome shotgun (WGS) entry which is preliminary data.</text>
</comment>
<evidence type="ECO:0000313" key="5">
    <source>
        <dbReference type="Proteomes" id="UP000287166"/>
    </source>
</evidence>
<keyword evidence="5" id="KW-1185">Reference proteome</keyword>
<feature type="transmembrane region" description="Helical" evidence="2">
    <location>
        <begin position="174"/>
        <end position="200"/>
    </location>
</feature>
<dbReference type="Proteomes" id="UP000287166">
    <property type="component" value="Unassembled WGS sequence"/>
</dbReference>
<keyword evidence="2" id="KW-1133">Transmembrane helix</keyword>
<name>A0A401GAE5_9APHY</name>
<proteinExistence type="predicted"/>
<evidence type="ECO:0000256" key="1">
    <source>
        <dbReference type="SAM" id="MobiDB-lite"/>
    </source>
</evidence>
<evidence type="ECO:0000256" key="2">
    <source>
        <dbReference type="SAM" id="Phobius"/>
    </source>
</evidence>
<dbReference type="RefSeq" id="XP_027610051.1">
    <property type="nucleotide sequence ID" value="XM_027754250.1"/>
</dbReference>
<dbReference type="PANTHER" id="PTHR37846">
    <property type="entry name" value="YALI0B21296P"/>
    <property type="match status" value="1"/>
</dbReference>
<feature type="region of interest" description="Disordered" evidence="1">
    <location>
        <begin position="1"/>
        <end position="33"/>
    </location>
</feature>
<dbReference type="AlphaFoldDB" id="A0A401GAE5"/>
<dbReference type="STRING" id="139825.A0A401GAE5"/>
<feature type="transmembrane region" description="Helical" evidence="2">
    <location>
        <begin position="139"/>
        <end position="154"/>
    </location>
</feature>
<dbReference type="PANTHER" id="PTHR37846:SF1">
    <property type="entry name" value="DEACETYLASE-LIKE PROTEIN"/>
    <property type="match status" value="1"/>
</dbReference>
<dbReference type="InterPro" id="IPR056136">
    <property type="entry name" value="DUF7719"/>
</dbReference>
<organism evidence="4 5">
    <name type="scientific">Sparassis crispa</name>
    <dbReference type="NCBI Taxonomy" id="139825"/>
    <lineage>
        <taxon>Eukaryota</taxon>
        <taxon>Fungi</taxon>
        <taxon>Dikarya</taxon>
        <taxon>Basidiomycota</taxon>
        <taxon>Agaricomycotina</taxon>
        <taxon>Agaricomycetes</taxon>
        <taxon>Polyporales</taxon>
        <taxon>Sparassidaceae</taxon>
        <taxon>Sparassis</taxon>
    </lineage>
</organism>
<feature type="transmembrane region" description="Helical" evidence="2">
    <location>
        <begin position="79"/>
        <end position="101"/>
    </location>
</feature>